<evidence type="ECO:0000256" key="3">
    <source>
        <dbReference type="ARBA" id="ARBA00023125"/>
    </source>
</evidence>
<dbReference type="PROSITE" id="PS50931">
    <property type="entry name" value="HTH_LYSR"/>
    <property type="match status" value="1"/>
</dbReference>
<dbReference type="InterPro" id="IPR036390">
    <property type="entry name" value="WH_DNA-bd_sf"/>
</dbReference>
<dbReference type="GO" id="GO:0003677">
    <property type="term" value="F:DNA binding"/>
    <property type="evidence" value="ECO:0007669"/>
    <property type="project" value="UniProtKB-KW"/>
</dbReference>
<gene>
    <name evidence="6" type="ORF">DFJ68_0361</name>
</gene>
<evidence type="ECO:0000313" key="6">
    <source>
        <dbReference type="EMBL" id="RKT76955.1"/>
    </source>
</evidence>
<dbReference type="Pfam" id="PF00126">
    <property type="entry name" value="HTH_1"/>
    <property type="match status" value="1"/>
</dbReference>
<keyword evidence="3 6" id="KW-0238">DNA-binding</keyword>
<feature type="domain" description="HTH lysR-type" evidence="5">
    <location>
        <begin position="6"/>
        <end position="63"/>
    </location>
</feature>
<dbReference type="Pfam" id="PF03466">
    <property type="entry name" value="LysR_substrate"/>
    <property type="match status" value="1"/>
</dbReference>
<dbReference type="SUPFAM" id="SSF53850">
    <property type="entry name" value="Periplasmic binding protein-like II"/>
    <property type="match status" value="1"/>
</dbReference>
<organism evidence="6 7">
    <name type="scientific">Terracoccus luteus</name>
    <dbReference type="NCBI Taxonomy" id="53356"/>
    <lineage>
        <taxon>Bacteria</taxon>
        <taxon>Bacillati</taxon>
        <taxon>Actinomycetota</taxon>
        <taxon>Actinomycetes</taxon>
        <taxon>Micrococcales</taxon>
        <taxon>Intrasporangiaceae</taxon>
        <taxon>Terracoccus</taxon>
    </lineage>
</organism>
<dbReference type="EMBL" id="RBXT01000001">
    <property type="protein sequence ID" value="RKT76955.1"/>
    <property type="molecule type" value="Genomic_DNA"/>
</dbReference>
<dbReference type="InterPro" id="IPR011991">
    <property type="entry name" value="ArsR-like_HTH"/>
</dbReference>
<evidence type="ECO:0000256" key="1">
    <source>
        <dbReference type="ARBA" id="ARBA00009437"/>
    </source>
</evidence>
<dbReference type="InterPro" id="IPR036388">
    <property type="entry name" value="WH-like_DNA-bd_sf"/>
</dbReference>
<keyword evidence="4" id="KW-0804">Transcription</keyword>
<evidence type="ECO:0000259" key="5">
    <source>
        <dbReference type="PROSITE" id="PS50931"/>
    </source>
</evidence>
<dbReference type="Gene3D" id="3.40.190.10">
    <property type="entry name" value="Periplasmic binding protein-like II"/>
    <property type="match status" value="2"/>
</dbReference>
<dbReference type="PANTHER" id="PTHR30419">
    <property type="entry name" value="HTH-TYPE TRANSCRIPTIONAL REGULATOR YBHD"/>
    <property type="match status" value="1"/>
</dbReference>
<keyword evidence="7" id="KW-1185">Reference proteome</keyword>
<comment type="caution">
    <text evidence="6">The sequence shown here is derived from an EMBL/GenBank/DDBJ whole genome shotgun (WGS) entry which is preliminary data.</text>
</comment>
<name>A0A495XV30_9MICO</name>
<dbReference type="PANTHER" id="PTHR30419:SF2">
    <property type="entry name" value="LYSR FAMILY TRANSCRIPTIONAL REGULATOR"/>
    <property type="match status" value="1"/>
</dbReference>
<dbReference type="RefSeq" id="WP_121030543.1">
    <property type="nucleotide sequence ID" value="NZ_RBXT01000001.1"/>
</dbReference>
<dbReference type="CDD" id="cd00090">
    <property type="entry name" value="HTH_ARSR"/>
    <property type="match status" value="1"/>
</dbReference>
<evidence type="ECO:0000256" key="4">
    <source>
        <dbReference type="ARBA" id="ARBA00023163"/>
    </source>
</evidence>
<dbReference type="Proteomes" id="UP000278440">
    <property type="component" value="Unassembled WGS sequence"/>
</dbReference>
<protein>
    <submittedName>
        <fullName evidence="6">DNA-binding transcriptional LysR family regulator</fullName>
    </submittedName>
</protein>
<dbReference type="InterPro" id="IPR000847">
    <property type="entry name" value="LysR_HTH_N"/>
</dbReference>
<reference evidence="6 7" key="1">
    <citation type="submission" date="2018-10" db="EMBL/GenBank/DDBJ databases">
        <title>Sequencing the genomes of 1000 actinobacteria strains.</title>
        <authorList>
            <person name="Klenk H.-P."/>
        </authorList>
    </citation>
    <scope>NUCLEOTIDE SEQUENCE [LARGE SCALE GENOMIC DNA]</scope>
    <source>
        <strain evidence="6 7">DSM 44267</strain>
    </source>
</reference>
<evidence type="ECO:0000256" key="2">
    <source>
        <dbReference type="ARBA" id="ARBA00023015"/>
    </source>
</evidence>
<comment type="similarity">
    <text evidence="1">Belongs to the LysR transcriptional regulatory family.</text>
</comment>
<keyword evidence="2" id="KW-0805">Transcription regulation</keyword>
<accession>A0A495XV30</accession>
<proteinExistence type="inferred from homology"/>
<dbReference type="CDD" id="cd05466">
    <property type="entry name" value="PBP2_LTTR_substrate"/>
    <property type="match status" value="1"/>
</dbReference>
<dbReference type="GO" id="GO:0005829">
    <property type="term" value="C:cytosol"/>
    <property type="evidence" value="ECO:0007669"/>
    <property type="project" value="TreeGrafter"/>
</dbReference>
<dbReference type="OrthoDB" id="4131546at2"/>
<dbReference type="AlphaFoldDB" id="A0A495XV30"/>
<dbReference type="InterPro" id="IPR005119">
    <property type="entry name" value="LysR_subst-bd"/>
</dbReference>
<sequence>MTGARFDLDQLELLRELADRGSVTAVAQAVGRTPSAVSQQLRALQRRAGVPLVERVGRGVALTDAGRALAEGAVHVATARAQAESDWQRYRGEVSGTVRLAAFHSAGELLVPGLLDRLAAHPAVRLETYDEDVAQDAFAALTADYDIVVAHRSDDVEPPARTALVTTLLLREPLDVGLPLGHRLADRPYVTPLDVIDEDWVVPPPDYPIERVLTAVAARAGMPVRVVRRSTHLPLIEKLVAAGHGIALLPRHTTVERAQGHLALVPLKEIRAGRVVEALQRPDRAARLAVRTVLDALVEQARTVDPA</sequence>
<dbReference type="GO" id="GO:0003700">
    <property type="term" value="F:DNA-binding transcription factor activity"/>
    <property type="evidence" value="ECO:0007669"/>
    <property type="project" value="InterPro"/>
</dbReference>
<dbReference type="Gene3D" id="1.10.10.10">
    <property type="entry name" value="Winged helix-like DNA-binding domain superfamily/Winged helix DNA-binding domain"/>
    <property type="match status" value="1"/>
</dbReference>
<evidence type="ECO:0000313" key="7">
    <source>
        <dbReference type="Proteomes" id="UP000278440"/>
    </source>
</evidence>
<dbReference type="SUPFAM" id="SSF46785">
    <property type="entry name" value="Winged helix' DNA-binding domain"/>
    <property type="match status" value="1"/>
</dbReference>
<dbReference type="InterPro" id="IPR050950">
    <property type="entry name" value="HTH-type_LysR_regulators"/>
</dbReference>